<sequence>MSESLPSGAKPFQFTGNAKEWFGIWIVNLLLSIVTLGIYSAWAKVRTKKYFYNHTYVEGRNFDYHATGKQILIGRLIVIAAVIVFQIITAVIPVLGLLLIIALLFAYPWLIVRSMVFNARMSSFSNVRFGFVGTVGQAFLTFLVYPILMALTLYTTFPIWDRALKRFSINNHKLGQAKFNMEVGLGVFYKAFLVALAWIIVVGVIGVLVTGFNFNEFAYAMDNADRAPEQAMKVMGLFYLLFFVAFLPAAFIYQALTRNAVYNNTALEGGHRFASNVTAPKLLWIAVTNMVVVVCTLFLMLPWAQVRLARYLADHTGFIPGGSMDDFVTQQQEAGGAFGDAYTDLEGIDVGLPI</sequence>
<evidence type="ECO:0000256" key="1">
    <source>
        <dbReference type="SAM" id="Phobius"/>
    </source>
</evidence>
<organism evidence="2 3">
    <name type="scientific">Litoreibacter janthinus</name>
    <dbReference type="NCBI Taxonomy" id="670154"/>
    <lineage>
        <taxon>Bacteria</taxon>
        <taxon>Pseudomonadati</taxon>
        <taxon>Pseudomonadota</taxon>
        <taxon>Alphaproteobacteria</taxon>
        <taxon>Rhodobacterales</taxon>
        <taxon>Roseobacteraceae</taxon>
        <taxon>Litoreibacter</taxon>
    </lineage>
</organism>
<accession>A0A1I6FXJ7</accession>
<feature type="transmembrane region" description="Helical" evidence="1">
    <location>
        <begin position="191"/>
        <end position="214"/>
    </location>
</feature>
<dbReference type="STRING" id="670154.SAMN04488002_0511"/>
<feature type="transmembrane region" description="Helical" evidence="1">
    <location>
        <begin position="98"/>
        <end position="117"/>
    </location>
</feature>
<dbReference type="Pfam" id="PF05987">
    <property type="entry name" value="DUF898"/>
    <property type="match status" value="1"/>
</dbReference>
<feature type="transmembrane region" description="Helical" evidence="1">
    <location>
        <begin position="282"/>
        <end position="301"/>
    </location>
</feature>
<dbReference type="EMBL" id="FOYO01000001">
    <property type="protein sequence ID" value="SFR34634.1"/>
    <property type="molecule type" value="Genomic_DNA"/>
</dbReference>
<reference evidence="3" key="1">
    <citation type="submission" date="2016-10" db="EMBL/GenBank/DDBJ databases">
        <authorList>
            <person name="Varghese N."/>
            <person name="Submissions S."/>
        </authorList>
    </citation>
    <scope>NUCLEOTIDE SEQUENCE [LARGE SCALE GENOMIC DNA]</scope>
    <source>
        <strain evidence="3">DSM 26921</strain>
    </source>
</reference>
<dbReference type="AlphaFoldDB" id="A0A1I6FXJ7"/>
<evidence type="ECO:0000313" key="3">
    <source>
        <dbReference type="Proteomes" id="UP000199658"/>
    </source>
</evidence>
<dbReference type="RefSeq" id="WP_090212107.1">
    <property type="nucleotide sequence ID" value="NZ_FOYO01000001.1"/>
</dbReference>
<dbReference type="InterPro" id="IPR010295">
    <property type="entry name" value="DUF898"/>
</dbReference>
<dbReference type="OrthoDB" id="7462354at2"/>
<dbReference type="Proteomes" id="UP000199658">
    <property type="component" value="Unassembled WGS sequence"/>
</dbReference>
<keyword evidence="1" id="KW-0472">Membrane</keyword>
<protein>
    <submittedName>
        <fullName evidence="2">Uncharacterized membrane protein YjgN, DUF898 family</fullName>
    </submittedName>
</protein>
<feature type="transmembrane region" description="Helical" evidence="1">
    <location>
        <begin position="22"/>
        <end position="42"/>
    </location>
</feature>
<gene>
    <name evidence="2" type="ORF">SAMN04488002_0511</name>
</gene>
<keyword evidence="1" id="KW-1133">Transmembrane helix</keyword>
<keyword evidence="1" id="KW-0812">Transmembrane</keyword>
<proteinExistence type="predicted"/>
<name>A0A1I6FXJ7_9RHOB</name>
<feature type="transmembrane region" description="Helical" evidence="1">
    <location>
        <begin position="234"/>
        <end position="256"/>
    </location>
</feature>
<evidence type="ECO:0000313" key="2">
    <source>
        <dbReference type="EMBL" id="SFR34634.1"/>
    </source>
</evidence>
<keyword evidence="3" id="KW-1185">Reference proteome</keyword>
<feature type="transmembrane region" description="Helical" evidence="1">
    <location>
        <begin position="129"/>
        <end position="154"/>
    </location>
</feature>
<feature type="transmembrane region" description="Helical" evidence="1">
    <location>
        <begin position="72"/>
        <end position="92"/>
    </location>
</feature>